<evidence type="ECO:0000256" key="1">
    <source>
        <dbReference type="ARBA" id="ARBA00004141"/>
    </source>
</evidence>
<reference evidence="8" key="1">
    <citation type="journal article" date="2019" name="Int. J. Syst. Evol. Microbiol.">
        <title>The Global Catalogue of Microorganisms (GCM) 10K type strain sequencing project: providing services to taxonomists for standard genome sequencing and annotation.</title>
        <authorList>
            <consortium name="The Broad Institute Genomics Platform"/>
            <consortium name="The Broad Institute Genome Sequencing Center for Infectious Disease"/>
            <person name="Wu L."/>
            <person name="Ma J."/>
        </authorList>
    </citation>
    <scope>NUCLEOTIDE SEQUENCE [LARGE SCALE GENOMIC DNA]</scope>
    <source>
        <strain evidence="8">CGMCC 1.15461</strain>
    </source>
</reference>
<sequence>MKKIIDNSYDYIFALLLLGLPFSKALPNILLPILGLFFIITYKEVNFKKLLKTPIVILYAFLFFIFIKATINQTIIAESSYFKKYIILLFIPLLSLKVKNFKLIKIASVAIVNITILTSIVFIVMHYLSYGELPFNSGSIVNELLIMERPYAGFFAVLGTVLSLNLIKYYPPYRTALLLSATLAVGFIVIIAARLSLLSLIGILGIYILFYSTLGIGKKVLIVIGSLVFLVFLFIFNSNISERFFIKENLEKSIEVASDYEPRLIIWPCAAGMVNQSSFSWATGFQTNKEIENNLLDCYGTVISNNPSKKEYYLSEKFNTHNQYLDILLSQGIIGLLLFVSFLLLLLKHIKHNFFYVSIIIAFAMFLMVENVFHRQVGCYIFSIFAAFLSMNNYRYNEET</sequence>
<name>A0ABQ1JYE1_9FLAO</name>
<feature type="transmembrane region" description="Helical" evidence="5">
    <location>
        <begin position="177"/>
        <end position="210"/>
    </location>
</feature>
<evidence type="ECO:0000256" key="2">
    <source>
        <dbReference type="ARBA" id="ARBA00022692"/>
    </source>
</evidence>
<dbReference type="PANTHER" id="PTHR37422:SF13">
    <property type="entry name" value="LIPOPOLYSACCHARIDE BIOSYNTHESIS PROTEIN PA4999-RELATED"/>
    <property type="match status" value="1"/>
</dbReference>
<evidence type="ECO:0000313" key="8">
    <source>
        <dbReference type="Proteomes" id="UP000615760"/>
    </source>
</evidence>
<dbReference type="RefSeq" id="WP_188620844.1">
    <property type="nucleotide sequence ID" value="NZ_BMJE01000004.1"/>
</dbReference>
<feature type="transmembrane region" description="Helical" evidence="5">
    <location>
        <begin position="50"/>
        <end position="69"/>
    </location>
</feature>
<evidence type="ECO:0000256" key="5">
    <source>
        <dbReference type="SAM" id="Phobius"/>
    </source>
</evidence>
<evidence type="ECO:0000256" key="4">
    <source>
        <dbReference type="ARBA" id="ARBA00023136"/>
    </source>
</evidence>
<feature type="domain" description="O-antigen ligase-related" evidence="6">
    <location>
        <begin position="181"/>
        <end position="340"/>
    </location>
</feature>
<feature type="transmembrane region" description="Helical" evidence="5">
    <location>
        <begin position="110"/>
        <end position="130"/>
    </location>
</feature>
<feature type="transmembrane region" description="Helical" evidence="5">
    <location>
        <begin position="150"/>
        <end position="170"/>
    </location>
</feature>
<feature type="transmembrane region" description="Helical" evidence="5">
    <location>
        <begin position="353"/>
        <end position="370"/>
    </location>
</feature>
<evidence type="ECO:0000259" key="6">
    <source>
        <dbReference type="Pfam" id="PF04932"/>
    </source>
</evidence>
<feature type="transmembrane region" description="Helical" evidence="5">
    <location>
        <begin position="216"/>
        <end position="236"/>
    </location>
</feature>
<dbReference type="EMBL" id="BMJE01000004">
    <property type="protein sequence ID" value="GGB77497.1"/>
    <property type="molecule type" value="Genomic_DNA"/>
</dbReference>
<evidence type="ECO:0000313" key="7">
    <source>
        <dbReference type="EMBL" id="GGB77497.1"/>
    </source>
</evidence>
<dbReference type="InterPro" id="IPR007016">
    <property type="entry name" value="O-antigen_ligase-rel_domated"/>
</dbReference>
<keyword evidence="3 5" id="KW-1133">Transmembrane helix</keyword>
<proteinExistence type="predicted"/>
<comment type="caution">
    <text evidence="7">The sequence shown here is derived from an EMBL/GenBank/DDBJ whole genome shotgun (WGS) entry which is preliminary data.</text>
</comment>
<keyword evidence="8" id="KW-1185">Reference proteome</keyword>
<accession>A0ABQ1JYE1</accession>
<feature type="transmembrane region" description="Helical" evidence="5">
    <location>
        <begin position="377"/>
        <end position="394"/>
    </location>
</feature>
<dbReference type="PANTHER" id="PTHR37422">
    <property type="entry name" value="TEICHURONIC ACID BIOSYNTHESIS PROTEIN TUAE"/>
    <property type="match status" value="1"/>
</dbReference>
<organism evidence="7 8">
    <name type="scientific">Flavobacterium suaedae</name>
    <dbReference type="NCBI Taxonomy" id="1767027"/>
    <lineage>
        <taxon>Bacteria</taxon>
        <taxon>Pseudomonadati</taxon>
        <taxon>Bacteroidota</taxon>
        <taxon>Flavobacteriia</taxon>
        <taxon>Flavobacteriales</taxon>
        <taxon>Flavobacteriaceae</taxon>
        <taxon>Flavobacterium</taxon>
    </lineage>
</organism>
<feature type="transmembrane region" description="Helical" evidence="5">
    <location>
        <begin position="327"/>
        <end position="347"/>
    </location>
</feature>
<comment type="subcellular location">
    <subcellularLocation>
        <location evidence="1">Membrane</location>
        <topology evidence="1">Multi-pass membrane protein</topology>
    </subcellularLocation>
</comment>
<feature type="transmembrane region" description="Helical" evidence="5">
    <location>
        <begin position="12"/>
        <end position="38"/>
    </location>
</feature>
<dbReference type="Pfam" id="PF04932">
    <property type="entry name" value="Wzy_C"/>
    <property type="match status" value="1"/>
</dbReference>
<evidence type="ECO:0000256" key="3">
    <source>
        <dbReference type="ARBA" id="ARBA00022989"/>
    </source>
</evidence>
<protein>
    <recommendedName>
        <fullName evidence="6">O-antigen ligase-related domain-containing protein</fullName>
    </recommendedName>
</protein>
<gene>
    <name evidence="7" type="ORF">GCM10007424_16950</name>
</gene>
<keyword evidence="4 5" id="KW-0472">Membrane</keyword>
<dbReference type="InterPro" id="IPR051533">
    <property type="entry name" value="WaaL-like"/>
</dbReference>
<dbReference type="Proteomes" id="UP000615760">
    <property type="component" value="Unassembled WGS sequence"/>
</dbReference>
<keyword evidence="2 5" id="KW-0812">Transmembrane</keyword>